<keyword evidence="8 9" id="KW-0472">Membrane</keyword>
<proteinExistence type="inferred from homology"/>
<keyword evidence="7 9" id="KW-1133">Transmembrane helix</keyword>
<comment type="caution">
    <text evidence="9">Lacks conserved residue(s) required for the propagation of feature annotation.</text>
</comment>
<sequence length="1044" mass="112421">MSKFFIDRPIFAWVIALVIMLIGALSISSLPINQYPSIAPPAIGIQVTYPGASAQTVQDTVVQVIEQQLNGIDNLRYVSSESNSDGSMTITATFNQGTNPDTAQVQVQNKLNLATPLLPQEVQQQGIRVTKAVKNFLMVIGLVSEDGSMGKEDLANYIVSNMQDPISRTSGVGDFQVFGSQYAMRIWLDPAKLNNFQLTPVDVKNAITAQNVQVSSGQLGGLPSISGQQLNATIIGKTRLQTAEQFGNIFLKVNTDGSQVRLKDVATVGLGAENYSTDSQFDGKPASGLAIKLATGANALDTAKAIRATVSSLEPFFPPGMKVVYPYDTTPVVSESINGVVHTLIEAIVLVFLVMYLFLQNFRATVITTMTVPVVLLGTFGILAAFGFTINTLTMFGMVLAIGLLVDDAIVVVENVERVMEEEKLSPRDATIKSMTQIQGALVGIALVLSAVLLPMAFFGGSTGVIYKQFSITIVSAMALSVVVALIFTPALCATMLKPIDHEKHGQPKRGFFGWFNRTFDRSVLSYERGVGNMLKHKWPAYLGYILICAGMVWMFMRIPAAFLPEEDQGVIFAQIQTPAGSSTERTQEVIDNMREYLLTKESGAVKSVFSVNGFNFAGRGQSSAIAFVMLKPWEERDSNNSVFELAKRAQGYFFSLRDAMVFAVVPPSVLELGNATGFDVYLQDQGGVGHDKLMEARNQFLGMAAQSKILAGVRPNGLNDEPQYQLIIDDERASALGITLSDINNTLSIALGGSYVNDFIDRGRVKKVYIQGDAGARMTPEDLKKWYVRNSSGEMVPFSAFASGKWTYGSPKLSRYNGVAAEEVLGTPAPGYSSGEAMAEVEALAKKLPQGIGISWTGLSYEERLSGSQAPALYALSLLVVFLCLAALYESWSIPIAVILVVPLGVIGALMATSLRGLSNDVFFQVGLLVTVGLAAKNAILIVEFAKELHEQGKSLVDSAIEACRMRLRPIIMTSMAFILGVVPLAISTGAGSGSQHSIGTGVIGGMITAVILAIFWVPLFFVSVSGLFKSKKKHISHDEAGQ</sequence>
<dbReference type="FunFam" id="3.30.2090.10:FF:000002">
    <property type="entry name" value="Efflux pump membrane transporter"/>
    <property type="match status" value="1"/>
</dbReference>
<feature type="transmembrane region" description="Helical" evidence="9">
    <location>
        <begin position="539"/>
        <end position="557"/>
    </location>
</feature>
<dbReference type="FunFam" id="1.20.1640.10:FF:000002">
    <property type="entry name" value="Efflux pump membrane transporter"/>
    <property type="match status" value="1"/>
</dbReference>
<keyword evidence="4" id="KW-1003">Cell membrane</keyword>
<evidence type="ECO:0000256" key="6">
    <source>
        <dbReference type="ARBA" id="ARBA00022692"/>
    </source>
</evidence>
<keyword evidence="3 9" id="KW-0813">Transport</keyword>
<evidence type="ECO:0000256" key="5">
    <source>
        <dbReference type="ARBA" id="ARBA00022519"/>
    </source>
</evidence>
<feature type="transmembrane region" description="Helical" evidence="9">
    <location>
        <begin position="968"/>
        <end position="988"/>
    </location>
</feature>
<dbReference type="Gene3D" id="3.30.70.1440">
    <property type="entry name" value="Multidrug efflux transporter AcrB pore domain"/>
    <property type="match status" value="1"/>
</dbReference>
<evidence type="ECO:0000256" key="9">
    <source>
        <dbReference type="RuleBase" id="RU364070"/>
    </source>
</evidence>
<comment type="similarity">
    <text evidence="2 9">Belongs to the resistance-nodulation-cell division (RND) (TC 2.A.6) family.</text>
</comment>
<dbReference type="RefSeq" id="WP_057404447.1">
    <property type="nucleotide sequence ID" value="NZ_LJQN01000048.1"/>
</dbReference>
<feature type="transmembrane region" description="Helical" evidence="9">
    <location>
        <begin position="897"/>
        <end position="917"/>
    </location>
</feature>
<dbReference type="InterPro" id="IPR001036">
    <property type="entry name" value="Acrflvin-R"/>
</dbReference>
<comment type="caution">
    <text evidence="10">The sequence shown here is derived from an EMBL/GenBank/DDBJ whole genome shotgun (WGS) entry which is preliminary data.</text>
</comment>
<evidence type="ECO:0000256" key="2">
    <source>
        <dbReference type="ARBA" id="ARBA00010942"/>
    </source>
</evidence>
<feature type="transmembrane region" description="Helical" evidence="9">
    <location>
        <begin position="1008"/>
        <end position="1030"/>
    </location>
</feature>
<evidence type="ECO:0000256" key="4">
    <source>
        <dbReference type="ARBA" id="ARBA00022475"/>
    </source>
</evidence>
<comment type="subcellular location">
    <subcellularLocation>
        <location evidence="1 9">Cell inner membrane</location>
        <topology evidence="1 9">Multi-pass membrane protein</topology>
    </subcellularLocation>
</comment>
<dbReference type="PRINTS" id="PR00702">
    <property type="entry name" value="ACRIFLAVINRP"/>
</dbReference>
<feature type="transmembrane region" description="Helical" evidence="9">
    <location>
        <begin position="366"/>
        <end position="390"/>
    </location>
</feature>
<evidence type="ECO:0000313" key="10">
    <source>
        <dbReference type="EMBL" id="KPX56799.1"/>
    </source>
</evidence>
<dbReference type="FunFam" id="1.20.1640.10:FF:000001">
    <property type="entry name" value="Efflux pump membrane transporter"/>
    <property type="match status" value="1"/>
</dbReference>
<feature type="transmembrane region" description="Helical" evidence="9">
    <location>
        <begin position="339"/>
        <end position="359"/>
    </location>
</feature>
<evidence type="ECO:0000256" key="8">
    <source>
        <dbReference type="ARBA" id="ARBA00023136"/>
    </source>
</evidence>
<feature type="transmembrane region" description="Helical" evidence="9">
    <location>
        <begin position="923"/>
        <end position="947"/>
    </location>
</feature>
<protein>
    <recommendedName>
        <fullName evidence="9">Efflux pump membrane transporter</fullName>
    </recommendedName>
</protein>
<dbReference type="GO" id="GO:0042910">
    <property type="term" value="F:xenobiotic transmembrane transporter activity"/>
    <property type="evidence" value="ECO:0007669"/>
    <property type="project" value="TreeGrafter"/>
</dbReference>
<name>A0AB34UBD1_PSEA0</name>
<dbReference type="GO" id="GO:0005886">
    <property type="term" value="C:plasma membrane"/>
    <property type="evidence" value="ECO:0007669"/>
    <property type="project" value="UniProtKB-SubCell"/>
</dbReference>
<accession>A0AB34UBD1</accession>
<dbReference type="Gene3D" id="3.30.70.1320">
    <property type="entry name" value="Multidrug efflux transporter AcrB pore domain like"/>
    <property type="match status" value="1"/>
</dbReference>
<dbReference type="InterPro" id="IPR004764">
    <property type="entry name" value="MdtF-like"/>
</dbReference>
<keyword evidence="5 9" id="KW-0997">Cell inner membrane</keyword>
<dbReference type="PANTHER" id="PTHR32063">
    <property type="match status" value="1"/>
</dbReference>
<dbReference type="Pfam" id="PF00873">
    <property type="entry name" value="ACR_tran"/>
    <property type="match status" value="1"/>
</dbReference>
<dbReference type="EMBL" id="LJQN01000048">
    <property type="protein sequence ID" value="KPX56799.1"/>
    <property type="molecule type" value="Genomic_DNA"/>
</dbReference>
<dbReference type="FunFam" id="3.30.2090.10:FF:000001">
    <property type="entry name" value="Efflux pump membrane transporter"/>
    <property type="match status" value="1"/>
</dbReference>
<dbReference type="FunFam" id="3.30.70.1430:FF:000002">
    <property type="entry name" value="Efflux pump membrane transporter"/>
    <property type="match status" value="1"/>
</dbReference>
<dbReference type="NCBIfam" id="NF000282">
    <property type="entry name" value="RND_permease_1"/>
    <property type="match status" value="1"/>
</dbReference>
<dbReference type="Gene3D" id="1.20.1640.10">
    <property type="entry name" value="Multidrug efflux transporter AcrB transmembrane domain"/>
    <property type="match status" value="2"/>
</dbReference>
<evidence type="ECO:0000313" key="11">
    <source>
        <dbReference type="Proteomes" id="UP000050545"/>
    </source>
</evidence>
<dbReference type="Gene3D" id="3.30.2090.10">
    <property type="entry name" value="Multidrug efflux transporter AcrB TolC docking domain, DN and DC subdomains"/>
    <property type="match status" value="2"/>
</dbReference>
<dbReference type="SUPFAM" id="SSF82714">
    <property type="entry name" value="Multidrug efflux transporter AcrB TolC docking domain, DN and DC subdomains"/>
    <property type="match status" value="2"/>
</dbReference>
<reference evidence="10 11" key="1">
    <citation type="submission" date="2015-09" db="EMBL/GenBank/DDBJ databases">
        <title>Genome announcement of multiple Pseudomonas syringae strains.</title>
        <authorList>
            <person name="Thakur S."/>
            <person name="Wang P.W."/>
            <person name="Gong Y."/>
            <person name="Weir B.S."/>
            <person name="Guttman D.S."/>
        </authorList>
    </citation>
    <scope>NUCLEOTIDE SEQUENCE [LARGE SCALE GENOMIC DNA]</scope>
    <source>
        <strain evidence="10 11">ICMP9623</strain>
    </source>
</reference>
<dbReference type="InterPro" id="IPR027463">
    <property type="entry name" value="AcrB_DN_DC_subdom"/>
</dbReference>
<feature type="transmembrane region" description="Helical" evidence="9">
    <location>
        <begin position="12"/>
        <end position="32"/>
    </location>
</feature>
<keyword evidence="6 9" id="KW-0812">Transmembrane</keyword>
<feature type="transmembrane region" description="Helical" evidence="9">
    <location>
        <begin position="437"/>
        <end position="458"/>
    </location>
</feature>
<organism evidence="10 11">
    <name type="scientific">Pseudomonas amygdali pv. hibisci</name>
    <dbReference type="NCBI Taxonomy" id="251723"/>
    <lineage>
        <taxon>Bacteria</taxon>
        <taxon>Pseudomonadati</taxon>
        <taxon>Pseudomonadota</taxon>
        <taxon>Gammaproteobacteria</taxon>
        <taxon>Pseudomonadales</taxon>
        <taxon>Pseudomonadaceae</taxon>
        <taxon>Pseudomonas</taxon>
        <taxon>Pseudomonas amygdali</taxon>
    </lineage>
</organism>
<dbReference type="Gene3D" id="3.30.70.1430">
    <property type="entry name" value="Multidrug efflux transporter AcrB pore domain"/>
    <property type="match status" value="2"/>
</dbReference>
<dbReference type="AlphaFoldDB" id="A0AB34UBD1"/>
<dbReference type="GO" id="GO:0015562">
    <property type="term" value="F:efflux transmembrane transporter activity"/>
    <property type="evidence" value="ECO:0007669"/>
    <property type="project" value="InterPro"/>
</dbReference>
<evidence type="ECO:0000256" key="3">
    <source>
        <dbReference type="ARBA" id="ARBA00022448"/>
    </source>
</evidence>
<evidence type="ECO:0000256" key="1">
    <source>
        <dbReference type="ARBA" id="ARBA00004429"/>
    </source>
</evidence>
<feature type="transmembrane region" description="Helical" evidence="9">
    <location>
        <begin position="470"/>
        <end position="497"/>
    </location>
</feature>
<dbReference type="NCBIfam" id="TIGR00915">
    <property type="entry name" value="2A0602"/>
    <property type="match status" value="1"/>
</dbReference>
<evidence type="ECO:0000256" key="7">
    <source>
        <dbReference type="ARBA" id="ARBA00022989"/>
    </source>
</evidence>
<dbReference type="Proteomes" id="UP000050545">
    <property type="component" value="Unassembled WGS sequence"/>
</dbReference>
<dbReference type="PANTHER" id="PTHR32063:SF13">
    <property type="entry name" value="MULTIDRUG EFFLUX PUMP SUBUNIT ACRB-RELATED"/>
    <property type="match status" value="1"/>
</dbReference>
<dbReference type="SUPFAM" id="SSF82866">
    <property type="entry name" value="Multidrug efflux transporter AcrB transmembrane domain"/>
    <property type="match status" value="2"/>
</dbReference>
<dbReference type="GO" id="GO:0009636">
    <property type="term" value="P:response to toxic substance"/>
    <property type="evidence" value="ECO:0007669"/>
    <property type="project" value="UniProtKB-ARBA"/>
</dbReference>
<feature type="transmembrane region" description="Helical" evidence="9">
    <location>
        <begin position="873"/>
        <end position="890"/>
    </location>
</feature>
<dbReference type="SUPFAM" id="SSF82693">
    <property type="entry name" value="Multidrug efflux transporter AcrB pore domain, PN1, PN2, PC1 and PC2 subdomains"/>
    <property type="match status" value="4"/>
</dbReference>
<gene>
    <name evidence="10" type="ORF">ALO67_05012</name>
</gene>
<dbReference type="FunFam" id="3.30.70.1430:FF:000001">
    <property type="entry name" value="Efflux pump membrane transporter"/>
    <property type="match status" value="1"/>
</dbReference>